<keyword evidence="7" id="KW-1185">Reference proteome</keyword>
<dbReference type="EMBL" id="KI396540">
    <property type="protein sequence ID" value="ERM97227.1"/>
    <property type="molecule type" value="Genomic_DNA"/>
</dbReference>
<keyword evidence="1" id="KW-0479">Metal-binding</keyword>
<evidence type="ECO:0000256" key="3">
    <source>
        <dbReference type="ARBA" id="ARBA00022833"/>
    </source>
</evidence>
<keyword evidence="3" id="KW-0862">Zinc</keyword>
<feature type="region of interest" description="Disordered" evidence="4">
    <location>
        <begin position="29"/>
        <end position="84"/>
    </location>
</feature>
<dbReference type="GO" id="GO:0000976">
    <property type="term" value="F:transcription cis-regulatory region binding"/>
    <property type="evidence" value="ECO:0000318"/>
    <property type="project" value="GO_Central"/>
</dbReference>
<evidence type="ECO:0000256" key="2">
    <source>
        <dbReference type="ARBA" id="ARBA00022771"/>
    </source>
</evidence>
<feature type="domain" description="ZF-HD dimerization-type" evidence="5">
    <location>
        <begin position="90"/>
        <end position="139"/>
    </location>
</feature>
<evidence type="ECO:0000259" key="5">
    <source>
        <dbReference type="PROSITE" id="PS51523"/>
    </source>
</evidence>
<accession>W1NNC4</accession>
<dbReference type="NCBIfam" id="TIGR01566">
    <property type="entry name" value="ZF_HD_prot_N"/>
    <property type="match status" value="1"/>
</dbReference>
<evidence type="ECO:0000256" key="1">
    <source>
        <dbReference type="ARBA" id="ARBA00022723"/>
    </source>
</evidence>
<sequence>MKVGSSTYYKIRAWLLFCSFFPHMPSSSTSTNTQFQKKSKNTGTQAFEDQQQALESRTNSTSTMRPQEAPKSTSQEPMRISNGNKKLVRYKECRKNHAASVGGYSVDGCREFLAGGEEGTAAALTCAACSCHRNFHKREEDGVCQCSSKSTSKR</sequence>
<dbReference type="GO" id="GO:0008270">
    <property type="term" value="F:zinc ion binding"/>
    <property type="evidence" value="ECO:0007669"/>
    <property type="project" value="UniProtKB-KW"/>
</dbReference>
<dbReference type="GO" id="GO:0003700">
    <property type="term" value="F:DNA-binding transcription factor activity"/>
    <property type="evidence" value="ECO:0000318"/>
    <property type="project" value="GO_Central"/>
</dbReference>
<dbReference type="InterPro" id="IPR006456">
    <property type="entry name" value="ZF_HD_homeobox_Cys/His_dimer"/>
</dbReference>
<dbReference type="eggNOG" id="ENOG502S2AW">
    <property type="taxonomic scope" value="Eukaryota"/>
</dbReference>
<name>W1NNC4_AMBTC</name>
<dbReference type="AlphaFoldDB" id="W1NNC4"/>
<dbReference type="Proteomes" id="UP000017836">
    <property type="component" value="Unassembled WGS sequence"/>
</dbReference>
<evidence type="ECO:0000256" key="4">
    <source>
        <dbReference type="SAM" id="MobiDB-lite"/>
    </source>
</evidence>
<proteinExistence type="predicted"/>
<reference evidence="7" key="1">
    <citation type="journal article" date="2013" name="Science">
        <title>The Amborella genome and the evolution of flowering plants.</title>
        <authorList>
            <consortium name="Amborella Genome Project"/>
        </authorList>
    </citation>
    <scope>NUCLEOTIDE SEQUENCE [LARGE SCALE GENOMIC DNA]</scope>
</reference>
<dbReference type="PANTHER" id="PTHR31948">
    <property type="entry name" value="ZINC-FINGER HOMEODOMAIN PROTEIN 2"/>
    <property type="match status" value="1"/>
</dbReference>
<evidence type="ECO:0000313" key="7">
    <source>
        <dbReference type="Proteomes" id="UP000017836"/>
    </source>
</evidence>
<dbReference type="GO" id="GO:0005634">
    <property type="term" value="C:nucleus"/>
    <property type="evidence" value="ECO:0000318"/>
    <property type="project" value="GO_Central"/>
</dbReference>
<gene>
    <name evidence="6" type="ORF">AMTR_s00119p00074870</name>
</gene>
<keyword evidence="2" id="KW-0863">Zinc-finger</keyword>
<dbReference type="HOGENOM" id="CLU_123565_0_0_1"/>
<dbReference type="Pfam" id="PF04770">
    <property type="entry name" value="ZF-HD_dimer"/>
    <property type="match status" value="1"/>
</dbReference>
<dbReference type="Gramene" id="ERM97227">
    <property type="protein sequence ID" value="ERM97227"/>
    <property type="gene ID" value="AMTR_s00119p00074870"/>
</dbReference>
<organism evidence="6 7">
    <name type="scientific">Amborella trichopoda</name>
    <dbReference type="NCBI Taxonomy" id="13333"/>
    <lineage>
        <taxon>Eukaryota</taxon>
        <taxon>Viridiplantae</taxon>
        <taxon>Streptophyta</taxon>
        <taxon>Embryophyta</taxon>
        <taxon>Tracheophyta</taxon>
        <taxon>Spermatophyta</taxon>
        <taxon>Magnoliopsida</taxon>
        <taxon>Amborellales</taxon>
        <taxon>Amborellaceae</taxon>
        <taxon>Amborella</taxon>
    </lineage>
</organism>
<dbReference type="PANTHER" id="PTHR31948:SF171">
    <property type="entry name" value="HOMEOBOX DOMAIN-CONTAINING PROTEIN"/>
    <property type="match status" value="1"/>
</dbReference>
<dbReference type="GO" id="GO:0006355">
    <property type="term" value="P:regulation of DNA-templated transcription"/>
    <property type="evidence" value="ECO:0000318"/>
    <property type="project" value="GO_Central"/>
</dbReference>
<protein>
    <recommendedName>
        <fullName evidence="5">ZF-HD dimerization-type domain-containing protein</fullName>
    </recommendedName>
</protein>
<dbReference type="PROSITE" id="PS51523">
    <property type="entry name" value="ZF_HD_DIMER"/>
    <property type="match status" value="1"/>
</dbReference>
<evidence type="ECO:0000313" key="6">
    <source>
        <dbReference type="EMBL" id="ERM97227.1"/>
    </source>
</evidence>